<dbReference type="AlphaFoldDB" id="A0A3E2TIW9"/>
<dbReference type="SUPFAM" id="SSF56784">
    <property type="entry name" value="HAD-like"/>
    <property type="match status" value="1"/>
</dbReference>
<dbReference type="Gene3D" id="3.40.50.1000">
    <property type="entry name" value="HAD superfamily/HAD-like"/>
    <property type="match status" value="1"/>
</dbReference>
<dbReference type="PANTHER" id="PTHR46193:SF18">
    <property type="entry name" value="HEXITOL PHOSPHATASE B"/>
    <property type="match status" value="1"/>
</dbReference>
<evidence type="ECO:0000256" key="1">
    <source>
        <dbReference type="ARBA" id="ARBA00001946"/>
    </source>
</evidence>
<dbReference type="NCBIfam" id="TIGR01549">
    <property type="entry name" value="HAD-SF-IA-v1"/>
    <property type="match status" value="1"/>
</dbReference>
<dbReference type="Proteomes" id="UP000260773">
    <property type="component" value="Unassembled WGS sequence"/>
</dbReference>
<dbReference type="InterPro" id="IPR036412">
    <property type="entry name" value="HAD-like_sf"/>
</dbReference>
<organism evidence="6 7">
    <name type="scientific">Coprococcus catus</name>
    <dbReference type="NCBI Taxonomy" id="116085"/>
    <lineage>
        <taxon>Bacteria</taxon>
        <taxon>Bacillati</taxon>
        <taxon>Bacillota</taxon>
        <taxon>Clostridia</taxon>
        <taxon>Lachnospirales</taxon>
        <taxon>Lachnospiraceae</taxon>
        <taxon>Coprococcus</taxon>
    </lineage>
</organism>
<gene>
    <name evidence="6" type="ORF">DW070_13130</name>
</gene>
<dbReference type="SFLD" id="SFLDS00003">
    <property type="entry name" value="Haloacid_Dehalogenase"/>
    <property type="match status" value="1"/>
</dbReference>
<evidence type="ECO:0000313" key="7">
    <source>
        <dbReference type="Proteomes" id="UP000260773"/>
    </source>
</evidence>
<protein>
    <submittedName>
        <fullName evidence="6">HAD family phosphatase</fullName>
    </submittedName>
</protein>
<evidence type="ECO:0000256" key="3">
    <source>
        <dbReference type="ARBA" id="ARBA00022723"/>
    </source>
</evidence>
<dbReference type="Pfam" id="PF00702">
    <property type="entry name" value="Hydrolase"/>
    <property type="match status" value="1"/>
</dbReference>
<dbReference type="PRINTS" id="PR00413">
    <property type="entry name" value="HADHALOGNASE"/>
</dbReference>
<name>A0A3E2TIW9_9FIRM</name>
<dbReference type="EMBL" id="QVEP01000039">
    <property type="protein sequence ID" value="RGB76636.1"/>
    <property type="molecule type" value="Genomic_DNA"/>
</dbReference>
<evidence type="ECO:0000256" key="2">
    <source>
        <dbReference type="ARBA" id="ARBA00006171"/>
    </source>
</evidence>
<dbReference type="InterPro" id="IPR023214">
    <property type="entry name" value="HAD_sf"/>
</dbReference>
<keyword evidence="4" id="KW-0460">Magnesium</keyword>
<dbReference type="Gene3D" id="1.10.150.240">
    <property type="entry name" value="Putative phosphatase, domain 2"/>
    <property type="match status" value="1"/>
</dbReference>
<sequence length="227" mass="24762">MTRMVHAIIFDMDGVLIDSQPMHYLGDQQTLAAHGVDVPVEAMTAYAGTTNQLRFELFKERYHLSETIDSLIAEREAIMIRLVRESDAGPTAGSVELLKSIKAAGLKTAVASSSSYPFIHAVLEKLGIVAYFDLIFSGEEVKNGKPAPDVFLETCEKLKETPETCVVIEDSANGVLAAVRAGMTCLGYQNPTSGEQDLSKANAVIDDFRTIDADFLIHLSEKNDIVH</sequence>
<comment type="cofactor">
    <cofactor evidence="1">
        <name>Mg(2+)</name>
        <dbReference type="ChEBI" id="CHEBI:18420"/>
    </cofactor>
</comment>
<proteinExistence type="inferred from homology"/>
<comment type="caution">
    <text evidence="6">The sequence shown here is derived from an EMBL/GenBank/DDBJ whole genome shotgun (WGS) entry which is preliminary data.</text>
</comment>
<dbReference type="InterPro" id="IPR051600">
    <property type="entry name" value="Beta-PGM-like"/>
</dbReference>
<dbReference type="PANTHER" id="PTHR46193">
    <property type="entry name" value="6-PHOSPHOGLUCONATE PHOSPHATASE"/>
    <property type="match status" value="1"/>
</dbReference>
<dbReference type="InterPro" id="IPR006439">
    <property type="entry name" value="HAD-SF_hydro_IA"/>
</dbReference>
<evidence type="ECO:0000256" key="5">
    <source>
        <dbReference type="ARBA" id="ARBA00023277"/>
    </source>
</evidence>
<evidence type="ECO:0000256" key="4">
    <source>
        <dbReference type="ARBA" id="ARBA00022842"/>
    </source>
</evidence>
<dbReference type="NCBIfam" id="TIGR01509">
    <property type="entry name" value="HAD-SF-IA-v3"/>
    <property type="match status" value="1"/>
</dbReference>
<evidence type="ECO:0000313" key="6">
    <source>
        <dbReference type="EMBL" id="RGB76636.1"/>
    </source>
</evidence>
<dbReference type="InterPro" id="IPR023198">
    <property type="entry name" value="PGP-like_dom2"/>
</dbReference>
<keyword evidence="3" id="KW-0479">Metal-binding</keyword>
<dbReference type="GO" id="GO:0046872">
    <property type="term" value="F:metal ion binding"/>
    <property type="evidence" value="ECO:0007669"/>
    <property type="project" value="UniProtKB-KW"/>
</dbReference>
<comment type="similarity">
    <text evidence="2">Belongs to the HAD-like hydrolase superfamily. CbbY/CbbZ/Gph/YieH family.</text>
</comment>
<dbReference type="GO" id="GO:0003824">
    <property type="term" value="F:catalytic activity"/>
    <property type="evidence" value="ECO:0007669"/>
    <property type="project" value="UniProtKB-ARBA"/>
</dbReference>
<accession>A0A3E2TIW9</accession>
<dbReference type="SFLD" id="SFLDG01129">
    <property type="entry name" value="C1.5:_HAD__Beta-PGM__Phosphata"/>
    <property type="match status" value="1"/>
</dbReference>
<dbReference type="SFLD" id="SFLDG01135">
    <property type="entry name" value="C1.5.6:_HAD__Beta-PGM__Phospha"/>
    <property type="match status" value="1"/>
</dbReference>
<keyword evidence="5" id="KW-0119">Carbohydrate metabolism</keyword>
<reference evidence="6 7" key="1">
    <citation type="submission" date="2018-08" db="EMBL/GenBank/DDBJ databases">
        <title>A genome reference for cultivated species of the human gut microbiota.</title>
        <authorList>
            <person name="Zou Y."/>
            <person name="Xue W."/>
            <person name="Luo G."/>
        </authorList>
    </citation>
    <scope>NUCLEOTIDE SEQUENCE [LARGE SCALE GENOMIC DNA]</scope>
    <source>
        <strain evidence="6 7">AF45-17</strain>
    </source>
</reference>